<feature type="non-terminal residue" evidence="1">
    <location>
        <position position="1"/>
    </location>
</feature>
<gene>
    <name evidence="1" type="ORF">PACLA_8A083540</name>
</gene>
<evidence type="ECO:0000313" key="2">
    <source>
        <dbReference type="Proteomes" id="UP001152795"/>
    </source>
</evidence>
<dbReference type="PANTHER" id="PTHR47331:SF2">
    <property type="match status" value="1"/>
</dbReference>
<keyword evidence="2" id="KW-1185">Reference proteome</keyword>
<sequence length="281" mass="32239">APHSFPALSIDNQHLEVVHTVKLLGVYLSADLKWTTHIDHICSKASKRLFAIRILKRNGVEVWDLRNVALAWIRGKEKSWKLWVENRVVEIRKVVDRAGWRYVKSGLNPADVPTRISSNICESFTGCWFEGPSFLLSLKDYAEVEVEYSGGGEISQAGMADFSNQTHKGQDNQKCSLSSVINSDRFSSLKKLILVTGYVLRFVNNLQKRVKRETNLITEDMITVTEYNEALIMRIKDEQFQLKQQDNYSKLEASLHLFEDKDGVLRLRGRFANASLQYEEQ</sequence>
<dbReference type="EMBL" id="CACRXK020003925">
    <property type="protein sequence ID" value="CAB4000780.1"/>
    <property type="molecule type" value="Genomic_DNA"/>
</dbReference>
<reference evidence="1" key="1">
    <citation type="submission" date="2020-04" db="EMBL/GenBank/DDBJ databases">
        <authorList>
            <person name="Alioto T."/>
            <person name="Alioto T."/>
            <person name="Gomez Garrido J."/>
        </authorList>
    </citation>
    <scope>NUCLEOTIDE SEQUENCE</scope>
    <source>
        <strain evidence="1">A484AB</strain>
    </source>
</reference>
<proteinExistence type="predicted"/>
<dbReference type="OrthoDB" id="8057614at2759"/>
<dbReference type="Proteomes" id="UP001152795">
    <property type="component" value="Unassembled WGS sequence"/>
</dbReference>
<accession>A0A7D9I3T5</accession>
<dbReference type="AlphaFoldDB" id="A0A7D9I3T5"/>
<organism evidence="1 2">
    <name type="scientific">Paramuricea clavata</name>
    <name type="common">Red gorgonian</name>
    <name type="synonym">Violescent sea-whip</name>
    <dbReference type="NCBI Taxonomy" id="317549"/>
    <lineage>
        <taxon>Eukaryota</taxon>
        <taxon>Metazoa</taxon>
        <taxon>Cnidaria</taxon>
        <taxon>Anthozoa</taxon>
        <taxon>Octocorallia</taxon>
        <taxon>Malacalcyonacea</taxon>
        <taxon>Plexauridae</taxon>
        <taxon>Paramuricea</taxon>
    </lineage>
</organism>
<dbReference type="PANTHER" id="PTHR47331">
    <property type="entry name" value="PHD-TYPE DOMAIN-CONTAINING PROTEIN"/>
    <property type="match status" value="1"/>
</dbReference>
<protein>
    <submittedName>
        <fullName evidence="1">Uncharacterized protein</fullName>
    </submittedName>
</protein>
<comment type="caution">
    <text evidence="1">The sequence shown here is derived from an EMBL/GenBank/DDBJ whole genome shotgun (WGS) entry which is preliminary data.</text>
</comment>
<name>A0A7D9I3T5_PARCT</name>
<evidence type="ECO:0000313" key="1">
    <source>
        <dbReference type="EMBL" id="CAB4000780.1"/>
    </source>
</evidence>